<dbReference type="AlphaFoldDB" id="A0A660LCY2"/>
<organism evidence="3 4">
    <name type="scientific">Solirubrobacter pauli</name>
    <dbReference type="NCBI Taxonomy" id="166793"/>
    <lineage>
        <taxon>Bacteria</taxon>
        <taxon>Bacillati</taxon>
        <taxon>Actinomycetota</taxon>
        <taxon>Thermoleophilia</taxon>
        <taxon>Solirubrobacterales</taxon>
        <taxon>Solirubrobacteraceae</taxon>
        <taxon>Solirubrobacter</taxon>
    </lineage>
</organism>
<feature type="domain" description="ARG and Rhodanese-Phosphatase-superfamily-associated" evidence="2">
    <location>
        <begin position="12"/>
        <end position="308"/>
    </location>
</feature>
<keyword evidence="4" id="KW-1185">Reference proteome</keyword>
<sequence length="329" mass="35196">MSTLENTLADAVSVGEPDLVGPLAVFPLIATQRPALPFFAFAQAVARGVSVRELPEGASVNELLVANPLEQPVLLYEGEEVLGAQQNRTIDDSVLVPPRAQVRVPVHCVEAQRWDASRSGEAFAPAPQVAYPDLRRAKSELKRQRQHAAVRASAEQGAVWSMVAEKAQRHGVASPTAALHDVFERRREQLSALAAAVAVRPGQVGMLAAIGGRFVVVDHVSDPAAFAALHAPLVQGYALDAVEIKETDPPTLADARGFLEALRDVDPVRTEGLAPRIVGLGTRVRVDSPHAAGTALVHDGERIALTAFAHGPRPSARVRRPSRRRPRPS</sequence>
<dbReference type="EMBL" id="RBIL01000001">
    <property type="protein sequence ID" value="RKQ90904.1"/>
    <property type="molecule type" value="Genomic_DNA"/>
</dbReference>
<evidence type="ECO:0000259" key="2">
    <source>
        <dbReference type="Pfam" id="PF20208"/>
    </source>
</evidence>
<name>A0A660LCY2_9ACTN</name>
<evidence type="ECO:0000256" key="1">
    <source>
        <dbReference type="SAM" id="MobiDB-lite"/>
    </source>
</evidence>
<evidence type="ECO:0000313" key="4">
    <source>
        <dbReference type="Proteomes" id="UP000278962"/>
    </source>
</evidence>
<evidence type="ECO:0000313" key="3">
    <source>
        <dbReference type="EMBL" id="RKQ90904.1"/>
    </source>
</evidence>
<feature type="compositionally biased region" description="Basic residues" evidence="1">
    <location>
        <begin position="316"/>
        <end position="329"/>
    </location>
</feature>
<protein>
    <recommendedName>
        <fullName evidence="2">ARG and Rhodanese-Phosphatase-superfamily-associated domain-containing protein</fullName>
    </recommendedName>
</protein>
<accession>A0A660LCY2</accession>
<gene>
    <name evidence="3" type="ORF">C8N24_0719</name>
</gene>
<dbReference type="Proteomes" id="UP000278962">
    <property type="component" value="Unassembled WGS sequence"/>
</dbReference>
<dbReference type="OrthoDB" id="9796904at2"/>
<feature type="region of interest" description="Disordered" evidence="1">
    <location>
        <begin position="309"/>
        <end position="329"/>
    </location>
</feature>
<reference evidence="3 4" key="1">
    <citation type="submission" date="2018-10" db="EMBL/GenBank/DDBJ databases">
        <title>Genomic Encyclopedia of Archaeal and Bacterial Type Strains, Phase II (KMG-II): from individual species to whole genera.</title>
        <authorList>
            <person name="Goeker M."/>
        </authorList>
    </citation>
    <scope>NUCLEOTIDE SEQUENCE [LARGE SCALE GENOMIC DNA]</scope>
    <source>
        <strain evidence="3 4">DSM 14954</strain>
    </source>
</reference>
<dbReference type="Pfam" id="PF20208">
    <property type="entry name" value="ARPP-1"/>
    <property type="match status" value="1"/>
</dbReference>
<dbReference type="RefSeq" id="WP_147447611.1">
    <property type="nucleotide sequence ID" value="NZ_RBIL01000001.1"/>
</dbReference>
<dbReference type="InterPro" id="IPR046699">
    <property type="entry name" value="ARPP-1"/>
</dbReference>
<proteinExistence type="predicted"/>
<comment type="caution">
    <text evidence="3">The sequence shown here is derived from an EMBL/GenBank/DDBJ whole genome shotgun (WGS) entry which is preliminary data.</text>
</comment>